<dbReference type="InterPro" id="IPR005302">
    <property type="entry name" value="MoCF_Sase_C"/>
</dbReference>
<dbReference type="Pfam" id="PF03476">
    <property type="entry name" value="MOSC_N"/>
    <property type="match status" value="1"/>
</dbReference>
<accession>A0A8J3FVR8</accession>
<dbReference type="AlphaFoldDB" id="A0A8J3FVR8"/>
<evidence type="ECO:0000313" key="2">
    <source>
        <dbReference type="EMBL" id="GGM46929.1"/>
    </source>
</evidence>
<dbReference type="SUPFAM" id="SSF50800">
    <property type="entry name" value="PK beta-barrel domain-like"/>
    <property type="match status" value="1"/>
</dbReference>
<dbReference type="GO" id="GO:0003824">
    <property type="term" value="F:catalytic activity"/>
    <property type="evidence" value="ECO:0007669"/>
    <property type="project" value="InterPro"/>
</dbReference>
<dbReference type="GO" id="GO:0030151">
    <property type="term" value="F:molybdenum ion binding"/>
    <property type="evidence" value="ECO:0007669"/>
    <property type="project" value="InterPro"/>
</dbReference>
<reference evidence="2" key="2">
    <citation type="submission" date="2020-09" db="EMBL/GenBank/DDBJ databases">
        <authorList>
            <person name="Sun Q."/>
            <person name="Zhou Y."/>
        </authorList>
    </citation>
    <scope>NUCLEOTIDE SEQUENCE</scope>
    <source>
        <strain evidence="2">CGMCC 4.5737</strain>
    </source>
</reference>
<dbReference type="Pfam" id="PF03473">
    <property type="entry name" value="MOSC"/>
    <property type="match status" value="1"/>
</dbReference>
<proteinExistence type="predicted"/>
<evidence type="ECO:0000259" key="1">
    <source>
        <dbReference type="PROSITE" id="PS51340"/>
    </source>
</evidence>
<reference evidence="2" key="1">
    <citation type="journal article" date="2014" name="Int. J. Syst. Evol. Microbiol.">
        <title>Complete genome sequence of Corynebacterium casei LMG S-19264T (=DSM 44701T), isolated from a smear-ripened cheese.</title>
        <authorList>
            <consortium name="US DOE Joint Genome Institute (JGI-PGF)"/>
            <person name="Walter F."/>
            <person name="Albersmeier A."/>
            <person name="Kalinowski J."/>
            <person name="Ruckert C."/>
        </authorList>
    </citation>
    <scope>NUCLEOTIDE SEQUENCE</scope>
    <source>
        <strain evidence="2">CGMCC 4.5737</strain>
    </source>
</reference>
<protein>
    <submittedName>
        <fullName evidence="2">Molybdenum cofactor sulfurase</fullName>
    </submittedName>
</protein>
<dbReference type="SUPFAM" id="SSF141673">
    <property type="entry name" value="MOSC N-terminal domain-like"/>
    <property type="match status" value="1"/>
</dbReference>
<feature type="domain" description="MOSC" evidence="1">
    <location>
        <begin position="122"/>
        <end position="272"/>
    </location>
</feature>
<gene>
    <name evidence="2" type="ORF">GCM10012275_17530</name>
</gene>
<dbReference type="InterPro" id="IPR005303">
    <property type="entry name" value="MOCOS_middle"/>
</dbReference>
<name>A0A8J3FVR8_9PSEU</name>
<dbReference type="PROSITE" id="PS51340">
    <property type="entry name" value="MOSC"/>
    <property type="match status" value="1"/>
</dbReference>
<dbReference type="PANTHER" id="PTHR14237:SF19">
    <property type="entry name" value="MITOCHONDRIAL AMIDOXIME REDUCING COMPONENT 1"/>
    <property type="match status" value="1"/>
</dbReference>
<dbReference type="GO" id="GO:0030170">
    <property type="term" value="F:pyridoxal phosphate binding"/>
    <property type="evidence" value="ECO:0007669"/>
    <property type="project" value="InterPro"/>
</dbReference>
<dbReference type="InterPro" id="IPR011037">
    <property type="entry name" value="Pyrv_Knase-like_insert_dom_sf"/>
</dbReference>
<dbReference type="PANTHER" id="PTHR14237">
    <property type="entry name" value="MOLYBDOPTERIN COFACTOR SULFURASE MOSC"/>
    <property type="match status" value="1"/>
</dbReference>
<dbReference type="Proteomes" id="UP000637578">
    <property type="component" value="Unassembled WGS sequence"/>
</dbReference>
<evidence type="ECO:0000313" key="3">
    <source>
        <dbReference type="Proteomes" id="UP000637578"/>
    </source>
</evidence>
<organism evidence="2 3">
    <name type="scientific">Longimycelium tulufanense</name>
    <dbReference type="NCBI Taxonomy" id="907463"/>
    <lineage>
        <taxon>Bacteria</taxon>
        <taxon>Bacillati</taxon>
        <taxon>Actinomycetota</taxon>
        <taxon>Actinomycetes</taxon>
        <taxon>Pseudonocardiales</taxon>
        <taxon>Pseudonocardiaceae</taxon>
        <taxon>Longimycelium</taxon>
    </lineage>
</organism>
<dbReference type="EMBL" id="BMMK01000006">
    <property type="protein sequence ID" value="GGM46929.1"/>
    <property type="molecule type" value="Genomic_DNA"/>
</dbReference>
<sequence length="276" mass="30261">MRASRVHALTVYPVKGCAGIPLDRTEVTLRGLRHDRQLMLVHSDTGQFVSQRSLPAMATVRPRLFDDGATLVVSAPGMEEFKLTVAPDGPRRQVTVFRHTGPGVDQGDEAADWFGEALRLRCRLVGVPPEHQRVASGETPGTTGFADAHALLITSLGSLDELNQRLVERGADPLPMNRFRPNIVLAGWDEPHREDDVRQALVGDVEIGYAKRCKRCPVPTVDQEIGRKSGPEPLRTLATYRRDPQESGVFFGMKAAVTQPGTIAVGDTCTVLRWAQ</sequence>
<keyword evidence="3" id="KW-1185">Reference proteome</keyword>
<comment type="caution">
    <text evidence="2">The sequence shown here is derived from an EMBL/GenBank/DDBJ whole genome shotgun (WGS) entry which is preliminary data.</text>
</comment>